<feature type="transmembrane region" description="Helical" evidence="6">
    <location>
        <begin position="110"/>
        <end position="128"/>
    </location>
</feature>
<evidence type="ECO:0000256" key="5">
    <source>
        <dbReference type="ARBA" id="ARBA00023136"/>
    </source>
</evidence>
<proteinExistence type="inferred from homology"/>
<evidence type="ECO:0000313" key="8">
    <source>
        <dbReference type="RefSeq" id="XP_021833860.1"/>
    </source>
</evidence>
<evidence type="ECO:0000313" key="7">
    <source>
        <dbReference type="Proteomes" id="UP000515124"/>
    </source>
</evidence>
<name>A0A6P5U3U9_PRUAV</name>
<evidence type="ECO:0000256" key="3">
    <source>
        <dbReference type="ARBA" id="ARBA00022692"/>
    </source>
</evidence>
<sequence length="192" mass="21686">MRSERRKVGTSYILFYRTLGLPNTLLIRKKFEGQKICTNLPISICAYCSYLLVLDRTNWKSNILTGLLIPYIFFTLPSILFNFFRGQIGRWIALVAVILRIFFPKHFPEWLELPAALILLIVVAPSLIANTARGDWIGVVICLVIAGYLLQEHIRAAGGFRNAFTKANGVSNTVGIVILFVYPVWALVLDIL</sequence>
<feature type="transmembrane region" description="Helical" evidence="6">
    <location>
        <begin position="134"/>
        <end position="150"/>
    </location>
</feature>
<keyword evidence="3 6" id="KW-0812">Transmembrane</keyword>
<evidence type="ECO:0000256" key="6">
    <source>
        <dbReference type="SAM" id="Phobius"/>
    </source>
</evidence>
<feature type="transmembrane region" description="Helical" evidence="6">
    <location>
        <begin position="63"/>
        <end position="81"/>
    </location>
</feature>
<dbReference type="RefSeq" id="XP_021833860.1">
    <property type="nucleotide sequence ID" value="XM_021978168.1"/>
</dbReference>
<organism evidence="7 8">
    <name type="scientific">Prunus avium</name>
    <name type="common">Cherry</name>
    <name type="synonym">Cerasus avium</name>
    <dbReference type="NCBI Taxonomy" id="42229"/>
    <lineage>
        <taxon>Eukaryota</taxon>
        <taxon>Viridiplantae</taxon>
        <taxon>Streptophyta</taxon>
        <taxon>Embryophyta</taxon>
        <taxon>Tracheophyta</taxon>
        <taxon>Spermatophyta</taxon>
        <taxon>Magnoliopsida</taxon>
        <taxon>eudicotyledons</taxon>
        <taxon>Gunneridae</taxon>
        <taxon>Pentapetalae</taxon>
        <taxon>rosids</taxon>
        <taxon>fabids</taxon>
        <taxon>Rosales</taxon>
        <taxon>Rosaceae</taxon>
        <taxon>Amygdaloideae</taxon>
        <taxon>Amygdaleae</taxon>
        <taxon>Prunus</taxon>
    </lineage>
</organism>
<keyword evidence="4 6" id="KW-1133">Transmembrane helix</keyword>
<dbReference type="Pfam" id="PF05562">
    <property type="entry name" value="WCOR413"/>
    <property type="match status" value="1"/>
</dbReference>
<dbReference type="PANTHER" id="PTHR33596">
    <property type="entry name" value="COLD-REGULATED 413 PLASMA MEMBRANE PROTEIN 2"/>
    <property type="match status" value="1"/>
</dbReference>
<feature type="transmembrane region" description="Helical" evidence="6">
    <location>
        <begin position="170"/>
        <end position="188"/>
    </location>
</feature>
<evidence type="ECO:0000256" key="1">
    <source>
        <dbReference type="ARBA" id="ARBA00004141"/>
    </source>
</evidence>
<accession>A0A6P5U3U9</accession>
<keyword evidence="7" id="KW-1185">Reference proteome</keyword>
<dbReference type="InterPro" id="IPR008892">
    <property type="entry name" value="COR413"/>
</dbReference>
<keyword evidence="5 6" id="KW-0472">Membrane</keyword>
<dbReference type="AlphaFoldDB" id="A0A6P5U3U9"/>
<evidence type="ECO:0000256" key="4">
    <source>
        <dbReference type="ARBA" id="ARBA00022989"/>
    </source>
</evidence>
<gene>
    <name evidence="8" type="primary">LOC110773641</name>
</gene>
<comment type="similarity">
    <text evidence="2">Belongs to the Cold-regulated 413 protein family.</text>
</comment>
<dbReference type="GO" id="GO:0016020">
    <property type="term" value="C:membrane"/>
    <property type="evidence" value="ECO:0007669"/>
    <property type="project" value="UniProtKB-SubCell"/>
</dbReference>
<reference evidence="8" key="1">
    <citation type="submission" date="2025-08" db="UniProtKB">
        <authorList>
            <consortium name="RefSeq"/>
        </authorList>
    </citation>
    <scope>IDENTIFICATION</scope>
</reference>
<protein>
    <submittedName>
        <fullName evidence="8">Cold-regulated 413 plasma membrane protein 1-like</fullName>
    </submittedName>
</protein>
<dbReference type="GeneID" id="110773641"/>
<dbReference type="KEGG" id="pavi:110773641"/>
<dbReference type="PANTHER" id="PTHR33596:SF1">
    <property type="entry name" value="COLD-REGULATED 413 PLASMA MEMBRANE PROTEIN 1-RELATED"/>
    <property type="match status" value="1"/>
</dbReference>
<evidence type="ECO:0000256" key="2">
    <source>
        <dbReference type="ARBA" id="ARBA00005852"/>
    </source>
</evidence>
<comment type="subcellular location">
    <subcellularLocation>
        <location evidence="1">Membrane</location>
        <topology evidence="1">Multi-pass membrane protein</topology>
    </subcellularLocation>
</comment>
<dbReference type="Proteomes" id="UP000515124">
    <property type="component" value="Unplaced"/>
</dbReference>